<dbReference type="OrthoDB" id="2559954at2759"/>
<dbReference type="InParanoid" id="A0A165KN00"/>
<evidence type="ECO:0000259" key="1">
    <source>
        <dbReference type="Pfam" id="PF00561"/>
    </source>
</evidence>
<keyword evidence="3" id="KW-1185">Reference proteome</keyword>
<dbReference type="AlphaFoldDB" id="A0A165KN00"/>
<dbReference type="PANTHER" id="PTHR43798">
    <property type="entry name" value="MONOACYLGLYCEROL LIPASE"/>
    <property type="match status" value="1"/>
</dbReference>
<name>A0A165KN00_EXIGL</name>
<protein>
    <submittedName>
        <fullName evidence="2">Alpha/beta-hydrolase</fullName>
    </submittedName>
</protein>
<feature type="domain" description="AB hydrolase-1" evidence="1">
    <location>
        <begin position="1"/>
        <end position="195"/>
    </location>
</feature>
<evidence type="ECO:0000313" key="3">
    <source>
        <dbReference type="Proteomes" id="UP000077266"/>
    </source>
</evidence>
<keyword evidence="2" id="KW-0378">Hydrolase</keyword>
<reference evidence="2 3" key="1">
    <citation type="journal article" date="2016" name="Mol. Biol. Evol.">
        <title>Comparative Genomics of Early-Diverging Mushroom-Forming Fungi Provides Insights into the Origins of Lignocellulose Decay Capabilities.</title>
        <authorList>
            <person name="Nagy L.G."/>
            <person name="Riley R."/>
            <person name="Tritt A."/>
            <person name="Adam C."/>
            <person name="Daum C."/>
            <person name="Floudas D."/>
            <person name="Sun H."/>
            <person name="Yadav J.S."/>
            <person name="Pangilinan J."/>
            <person name="Larsson K.H."/>
            <person name="Matsuura K."/>
            <person name="Barry K."/>
            <person name="Labutti K."/>
            <person name="Kuo R."/>
            <person name="Ohm R.A."/>
            <person name="Bhattacharya S.S."/>
            <person name="Shirouzu T."/>
            <person name="Yoshinaga Y."/>
            <person name="Martin F.M."/>
            <person name="Grigoriev I.V."/>
            <person name="Hibbett D.S."/>
        </authorList>
    </citation>
    <scope>NUCLEOTIDE SEQUENCE [LARGE SCALE GENOMIC DNA]</scope>
    <source>
        <strain evidence="2 3">HHB12029</strain>
    </source>
</reference>
<dbReference type="GO" id="GO:0016020">
    <property type="term" value="C:membrane"/>
    <property type="evidence" value="ECO:0007669"/>
    <property type="project" value="TreeGrafter"/>
</dbReference>
<dbReference type="GO" id="GO:0016787">
    <property type="term" value="F:hydrolase activity"/>
    <property type="evidence" value="ECO:0007669"/>
    <property type="project" value="UniProtKB-KW"/>
</dbReference>
<dbReference type="Proteomes" id="UP000077266">
    <property type="component" value="Unassembled WGS sequence"/>
</dbReference>
<dbReference type="PANTHER" id="PTHR43798:SF33">
    <property type="entry name" value="HYDROLASE, PUTATIVE (AFU_ORTHOLOGUE AFUA_2G14860)-RELATED"/>
    <property type="match status" value="1"/>
</dbReference>
<organism evidence="2 3">
    <name type="scientific">Exidia glandulosa HHB12029</name>
    <dbReference type="NCBI Taxonomy" id="1314781"/>
    <lineage>
        <taxon>Eukaryota</taxon>
        <taxon>Fungi</taxon>
        <taxon>Dikarya</taxon>
        <taxon>Basidiomycota</taxon>
        <taxon>Agaricomycotina</taxon>
        <taxon>Agaricomycetes</taxon>
        <taxon>Auriculariales</taxon>
        <taxon>Exidiaceae</taxon>
        <taxon>Exidia</taxon>
    </lineage>
</organism>
<dbReference type="Pfam" id="PF00561">
    <property type="entry name" value="Abhydrolase_1"/>
    <property type="match status" value="1"/>
</dbReference>
<evidence type="ECO:0000313" key="2">
    <source>
        <dbReference type="EMBL" id="KZV96591.1"/>
    </source>
</evidence>
<proteinExistence type="predicted"/>
<dbReference type="Gene3D" id="3.40.50.1820">
    <property type="entry name" value="alpha/beta hydrolase"/>
    <property type="match status" value="1"/>
</dbReference>
<sequence>MAQDVESLRLYLELDTIDHLAGHSNGGCIALWYAIRFPNRVRKLLLLDAQLLGTAHISEPAMAAVLDARPEKDKDAVAAFRGWRPLELRTDEEMAESLNAFLPLYLANPERDLAAFKAGFTNLPQAACITSQYAAEGQHEDQIDHLGEVLAETLIIVGRHDFICPVPVSERIAAGIRNSTLEVLEDCGHMPFIEKKEKFAEILRKLCSV</sequence>
<dbReference type="PRINTS" id="PR00111">
    <property type="entry name" value="ABHYDROLASE"/>
</dbReference>
<dbReference type="InterPro" id="IPR050266">
    <property type="entry name" value="AB_hydrolase_sf"/>
</dbReference>
<gene>
    <name evidence="2" type="ORF">EXIGLDRAFT_733001</name>
</gene>
<dbReference type="EMBL" id="KV425941">
    <property type="protein sequence ID" value="KZV96591.1"/>
    <property type="molecule type" value="Genomic_DNA"/>
</dbReference>
<dbReference type="InterPro" id="IPR000073">
    <property type="entry name" value="AB_hydrolase_1"/>
</dbReference>
<accession>A0A165KN00</accession>
<dbReference type="InterPro" id="IPR029058">
    <property type="entry name" value="AB_hydrolase_fold"/>
</dbReference>
<dbReference type="STRING" id="1314781.A0A165KN00"/>
<dbReference type="SUPFAM" id="SSF53474">
    <property type="entry name" value="alpha/beta-Hydrolases"/>
    <property type="match status" value="1"/>
</dbReference>